<comment type="function">
    <text evidence="9">Essential cell division protein.</text>
</comment>
<dbReference type="RefSeq" id="WP_089889960.1">
    <property type="nucleotide sequence ID" value="NZ_CALJFH010000025.1"/>
</dbReference>
<evidence type="ECO:0000256" key="3">
    <source>
        <dbReference type="ARBA" id="ARBA00022519"/>
    </source>
</evidence>
<keyword evidence="6 9" id="KW-1133">Transmembrane helix</keyword>
<keyword evidence="12" id="KW-1185">Reference proteome</keyword>
<evidence type="ECO:0000313" key="12">
    <source>
        <dbReference type="Proteomes" id="UP000199026"/>
    </source>
</evidence>
<feature type="domain" description="POTRA" evidence="10">
    <location>
        <begin position="80"/>
        <end position="148"/>
    </location>
</feature>
<protein>
    <recommendedName>
        <fullName evidence="9">Cell division protein FtsQ</fullName>
    </recommendedName>
</protein>
<dbReference type="GeneID" id="78124407"/>
<accession>A0A1H3K6A3</accession>
<dbReference type="InterPro" id="IPR034746">
    <property type="entry name" value="POTRA"/>
</dbReference>
<dbReference type="Pfam" id="PF03799">
    <property type="entry name" value="FtsQ_DivIB_C"/>
    <property type="match status" value="1"/>
</dbReference>
<evidence type="ECO:0000256" key="9">
    <source>
        <dbReference type="HAMAP-Rule" id="MF_00911"/>
    </source>
</evidence>
<organism evidence="11 12">
    <name type="scientific">Lentibacter algarum</name>
    <dbReference type="NCBI Taxonomy" id="576131"/>
    <lineage>
        <taxon>Bacteria</taxon>
        <taxon>Pseudomonadati</taxon>
        <taxon>Pseudomonadota</taxon>
        <taxon>Alphaproteobacteria</taxon>
        <taxon>Rhodobacterales</taxon>
        <taxon>Roseobacteraceae</taxon>
        <taxon>Lentibacter</taxon>
    </lineage>
</organism>
<dbReference type="InterPro" id="IPR045335">
    <property type="entry name" value="FtsQ_C_sf"/>
</dbReference>
<gene>
    <name evidence="9" type="primary">ftsQ</name>
    <name evidence="11" type="ORF">SAMN05444486_102335</name>
</gene>
<keyword evidence="4 9" id="KW-0132">Cell division</keyword>
<keyword evidence="7 9" id="KW-0472">Membrane</keyword>
<evidence type="ECO:0000256" key="6">
    <source>
        <dbReference type="ARBA" id="ARBA00022989"/>
    </source>
</evidence>
<dbReference type="STRING" id="576131.SAMN05444486_102335"/>
<dbReference type="PROSITE" id="PS51779">
    <property type="entry name" value="POTRA"/>
    <property type="match status" value="1"/>
</dbReference>
<dbReference type="GO" id="GO:0005886">
    <property type="term" value="C:plasma membrane"/>
    <property type="evidence" value="ECO:0007669"/>
    <property type="project" value="UniProtKB-SubCell"/>
</dbReference>
<sequence>MSEMRAPRHMTKSDPAPSRWNYRYQRLMLTPLFRRVLRVGVPFTLALGVGLIYFANEARRDGFNLAVSEMRAEFENRPEFMVKLMAIDGATVELAEDIREIVPLDFPLSSFELELETIRQDVAGLQAVKSARVKVKSGGILQIDIEERQPVAVWRTTQGLELLDAEGVAFRALDSRFERADLPLIAGDGASQALAEAMQILAVAAPLQDRLRGVARIGDRRWDVVLDRDQRIMLPEERPVQALQRVLALNTARDLLGRDVTVVDMRVAHRPTIRMSEAATRERWKARATEVKVEEQ</sequence>
<name>A0A1H3K6A3_9RHOB</name>
<evidence type="ECO:0000313" key="11">
    <source>
        <dbReference type="EMBL" id="SDY47054.1"/>
    </source>
</evidence>
<dbReference type="Proteomes" id="UP000199026">
    <property type="component" value="Unassembled WGS sequence"/>
</dbReference>
<evidence type="ECO:0000256" key="5">
    <source>
        <dbReference type="ARBA" id="ARBA00022692"/>
    </source>
</evidence>
<dbReference type="GO" id="GO:0090529">
    <property type="term" value="P:cell septum assembly"/>
    <property type="evidence" value="ECO:0007669"/>
    <property type="project" value="InterPro"/>
</dbReference>
<comment type="subcellular location">
    <subcellularLocation>
        <location evidence="9">Cell inner membrane</location>
        <topology evidence="9">Single-pass type II membrane protein</topology>
    </subcellularLocation>
    <subcellularLocation>
        <location evidence="1">Membrane</location>
    </subcellularLocation>
    <text evidence="9">Localizes to the division septum.</text>
</comment>
<dbReference type="HAMAP" id="MF_00911">
    <property type="entry name" value="FtsQ_subfam"/>
    <property type="match status" value="1"/>
</dbReference>
<dbReference type="PANTHER" id="PTHR35851">
    <property type="entry name" value="CELL DIVISION PROTEIN FTSQ"/>
    <property type="match status" value="1"/>
</dbReference>
<evidence type="ECO:0000256" key="2">
    <source>
        <dbReference type="ARBA" id="ARBA00022475"/>
    </source>
</evidence>
<dbReference type="EMBL" id="FNPR01000002">
    <property type="protein sequence ID" value="SDY47054.1"/>
    <property type="molecule type" value="Genomic_DNA"/>
</dbReference>
<feature type="transmembrane region" description="Helical" evidence="9">
    <location>
        <begin position="36"/>
        <end position="55"/>
    </location>
</feature>
<dbReference type="GO" id="GO:0032153">
    <property type="term" value="C:cell division site"/>
    <property type="evidence" value="ECO:0007669"/>
    <property type="project" value="UniProtKB-UniRule"/>
</dbReference>
<dbReference type="PANTHER" id="PTHR35851:SF1">
    <property type="entry name" value="CELL DIVISION PROTEIN FTSQ"/>
    <property type="match status" value="1"/>
</dbReference>
<evidence type="ECO:0000256" key="1">
    <source>
        <dbReference type="ARBA" id="ARBA00004370"/>
    </source>
</evidence>
<dbReference type="InterPro" id="IPR026579">
    <property type="entry name" value="FtsQ"/>
</dbReference>
<proteinExistence type="inferred from homology"/>
<dbReference type="GO" id="GO:0043093">
    <property type="term" value="P:FtsZ-dependent cytokinesis"/>
    <property type="evidence" value="ECO:0007669"/>
    <property type="project" value="UniProtKB-UniRule"/>
</dbReference>
<evidence type="ECO:0000256" key="4">
    <source>
        <dbReference type="ARBA" id="ARBA00022618"/>
    </source>
</evidence>
<dbReference type="Gene3D" id="3.40.50.11690">
    <property type="entry name" value="Cell division protein FtsQ/DivIB"/>
    <property type="match status" value="1"/>
</dbReference>
<evidence type="ECO:0000259" key="10">
    <source>
        <dbReference type="PROSITE" id="PS51779"/>
    </source>
</evidence>
<keyword evidence="2 9" id="KW-1003">Cell membrane</keyword>
<comment type="similarity">
    <text evidence="9">Belongs to the FtsQ/DivIB family. FtsQ subfamily.</text>
</comment>
<dbReference type="InterPro" id="IPR005548">
    <property type="entry name" value="Cell_div_FtsQ/DivIB_C"/>
</dbReference>
<evidence type="ECO:0000256" key="7">
    <source>
        <dbReference type="ARBA" id="ARBA00023136"/>
    </source>
</evidence>
<keyword evidence="5 9" id="KW-0812">Transmembrane</keyword>
<dbReference type="OrthoDB" id="9783091at2"/>
<keyword evidence="3 9" id="KW-0997">Cell inner membrane</keyword>
<keyword evidence="8 9" id="KW-0131">Cell cycle</keyword>
<dbReference type="AlphaFoldDB" id="A0A1H3K6A3"/>
<dbReference type="InterPro" id="IPR013685">
    <property type="entry name" value="POTRA_FtsQ_type"/>
</dbReference>
<evidence type="ECO:0000256" key="8">
    <source>
        <dbReference type="ARBA" id="ARBA00023306"/>
    </source>
</evidence>
<reference evidence="11 12" key="1">
    <citation type="submission" date="2016-10" db="EMBL/GenBank/DDBJ databases">
        <authorList>
            <person name="de Groot N.N."/>
        </authorList>
    </citation>
    <scope>NUCLEOTIDE SEQUENCE [LARGE SCALE GENOMIC DNA]</scope>
    <source>
        <strain evidence="11 12">DSM 24677</strain>
    </source>
</reference>
<dbReference type="Pfam" id="PF08478">
    <property type="entry name" value="POTRA_1"/>
    <property type="match status" value="1"/>
</dbReference>